<evidence type="ECO:0008006" key="3">
    <source>
        <dbReference type="Google" id="ProtNLM"/>
    </source>
</evidence>
<name>A0A518IJP6_9PLAN</name>
<dbReference type="InterPro" id="IPR008969">
    <property type="entry name" value="CarboxyPept-like_regulatory"/>
</dbReference>
<protein>
    <recommendedName>
        <fullName evidence="3">Nickel uptake substrate-specific transmembrane region</fullName>
    </recommendedName>
</protein>
<gene>
    <name evidence="1" type="ORF">Enr17x_53910</name>
</gene>
<proteinExistence type="predicted"/>
<dbReference type="Proteomes" id="UP000318313">
    <property type="component" value="Chromosome"/>
</dbReference>
<sequence>MLPVEKHSTRYRLSVILAAVSNLFTVFLPGMSMAEQPLSAVKPFQSRTLTVHVLDSDNQPIAGARIFQNHCFFPAGSERAKLENHTFTTDVRGIAVLTVKGKNEDLRLWISKEKFCPLYAMWIREYQSDGDQIPAEFTFRLERGTRVGGIVHDELGKPIAGVKVAVENLTAAIPVPDPPQPGRRPVPSPWLAENDEVTTDSQGRWILENVPADGSLVFDSLLGELSPGIPKIALKLSLRITLKIATRGNCSACRRSLWSLCGIKAQRL</sequence>
<evidence type="ECO:0000313" key="2">
    <source>
        <dbReference type="Proteomes" id="UP000318313"/>
    </source>
</evidence>
<organism evidence="1 2">
    <name type="scientific">Gimesia fumaroli</name>
    <dbReference type="NCBI Taxonomy" id="2527976"/>
    <lineage>
        <taxon>Bacteria</taxon>
        <taxon>Pseudomonadati</taxon>
        <taxon>Planctomycetota</taxon>
        <taxon>Planctomycetia</taxon>
        <taxon>Planctomycetales</taxon>
        <taxon>Planctomycetaceae</taxon>
        <taxon>Gimesia</taxon>
    </lineage>
</organism>
<evidence type="ECO:0000313" key="1">
    <source>
        <dbReference type="EMBL" id="QDV53317.1"/>
    </source>
</evidence>
<dbReference type="RefSeq" id="WP_145312749.1">
    <property type="nucleotide sequence ID" value="NZ_CP037452.1"/>
</dbReference>
<dbReference type="AlphaFoldDB" id="A0A518IJP6"/>
<dbReference type="KEGG" id="gfm:Enr17x_53910"/>
<keyword evidence="2" id="KW-1185">Reference proteome</keyword>
<reference evidence="1 2" key="1">
    <citation type="submission" date="2019-03" db="EMBL/GenBank/DDBJ databases">
        <title>Deep-cultivation of Planctomycetes and their phenomic and genomic characterization uncovers novel biology.</title>
        <authorList>
            <person name="Wiegand S."/>
            <person name="Jogler M."/>
            <person name="Boedeker C."/>
            <person name="Pinto D."/>
            <person name="Vollmers J."/>
            <person name="Rivas-Marin E."/>
            <person name="Kohn T."/>
            <person name="Peeters S.H."/>
            <person name="Heuer A."/>
            <person name="Rast P."/>
            <person name="Oberbeckmann S."/>
            <person name="Bunk B."/>
            <person name="Jeske O."/>
            <person name="Meyerdierks A."/>
            <person name="Storesund J.E."/>
            <person name="Kallscheuer N."/>
            <person name="Luecker S."/>
            <person name="Lage O.M."/>
            <person name="Pohl T."/>
            <person name="Merkel B.J."/>
            <person name="Hornburger P."/>
            <person name="Mueller R.-W."/>
            <person name="Bruemmer F."/>
            <person name="Labrenz M."/>
            <person name="Spormann A.M."/>
            <person name="Op den Camp H."/>
            <person name="Overmann J."/>
            <person name="Amann R."/>
            <person name="Jetten M.S.M."/>
            <person name="Mascher T."/>
            <person name="Medema M.H."/>
            <person name="Devos D.P."/>
            <person name="Kaster A.-K."/>
            <person name="Ovreas L."/>
            <person name="Rohde M."/>
            <person name="Galperin M.Y."/>
            <person name="Jogler C."/>
        </authorList>
    </citation>
    <scope>NUCLEOTIDE SEQUENCE [LARGE SCALE GENOMIC DNA]</scope>
    <source>
        <strain evidence="1 2">Enr17</strain>
    </source>
</reference>
<dbReference type="SUPFAM" id="SSF49464">
    <property type="entry name" value="Carboxypeptidase regulatory domain-like"/>
    <property type="match status" value="1"/>
</dbReference>
<dbReference type="EMBL" id="CP037452">
    <property type="protein sequence ID" value="QDV53317.1"/>
    <property type="molecule type" value="Genomic_DNA"/>
</dbReference>
<accession>A0A518IJP6</accession>
<dbReference type="OrthoDB" id="282885at2"/>